<dbReference type="GO" id="GO:0044550">
    <property type="term" value="P:secondary metabolite biosynthetic process"/>
    <property type="evidence" value="ECO:0007669"/>
    <property type="project" value="TreeGrafter"/>
</dbReference>
<dbReference type="SUPFAM" id="SSF56801">
    <property type="entry name" value="Acetyl-CoA synthetase-like"/>
    <property type="match status" value="1"/>
</dbReference>
<dbReference type="AlphaFoldDB" id="A0A553JVH5"/>
<dbReference type="EMBL" id="VKKG01000025">
    <property type="protein sequence ID" value="TRY16467.1"/>
    <property type="molecule type" value="Genomic_DNA"/>
</dbReference>
<keyword evidence="2" id="KW-1185">Reference proteome</keyword>
<sequence>NHTEHKVHRLHSDSSLLADIEIYPRPHQGFDIVYNTNAYDELTIQTLVSLIRSINMQLTHNPSKIIKDIELCNENDFEIYQNINHSTSSSHYQTVMERFEYQVEQYPNQIALQYEQQSMTYAELNHHVNRLAQY</sequence>
<feature type="non-terminal residue" evidence="1">
    <location>
        <position position="134"/>
    </location>
</feature>
<dbReference type="OrthoDB" id="5478077at2"/>
<dbReference type="Gene3D" id="3.40.50.12780">
    <property type="entry name" value="N-terminal domain of ligase-like"/>
    <property type="match status" value="1"/>
</dbReference>
<dbReference type="PANTHER" id="PTHR45527:SF1">
    <property type="entry name" value="FATTY ACID SYNTHASE"/>
    <property type="match status" value="1"/>
</dbReference>
<reference evidence="1 2" key="1">
    <citation type="submission" date="2019-07" db="EMBL/GenBank/DDBJ databases">
        <authorList>
            <person name="Zhou L.-Y."/>
        </authorList>
    </citation>
    <scope>NUCLEOTIDE SEQUENCE [LARGE SCALE GENOMIC DNA]</scope>
    <source>
        <strain evidence="1 2">YIM 101269</strain>
    </source>
</reference>
<dbReference type="Proteomes" id="UP000317638">
    <property type="component" value="Unassembled WGS sequence"/>
</dbReference>
<dbReference type="InterPro" id="IPR042099">
    <property type="entry name" value="ANL_N_sf"/>
</dbReference>
<comment type="caution">
    <text evidence="1">The sequence shown here is derived from an EMBL/GenBank/DDBJ whole genome shotgun (WGS) entry which is preliminary data.</text>
</comment>
<proteinExistence type="predicted"/>
<feature type="non-terminal residue" evidence="1">
    <location>
        <position position="1"/>
    </location>
</feature>
<dbReference type="GO" id="GO:0031177">
    <property type="term" value="F:phosphopantetheine binding"/>
    <property type="evidence" value="ECO:0007669"/>
    <property type="project" value="TreeGrafter"/>
</dbReference>
<dbReference type="PANTHER" id="PTHR45527">
    <property type="entry name" value="NONRIBOSOMAL PEPTIDE SYNTHETASE"/>
    <property type="match status" value="1"/>
</dbReference>
<accession>A0A553JVH5</accession>
<name>A0A553JVH5_9ACTN</name>
<organism evidence="1 2">
    <name type="scientific">Tessaracoccus rhinocerotis</name>
    <dbReference type="NCBI Taxonomy" id="1689449"/>
    <lineage>
        <taxon>Bacteria</taxon>
        <taxon>Bacillati</taxon>
        <taxon>Actinomycetota</taxon>
        <taxon>Actinomycetes</taxon>
        <taxon>Propionibacteriales</taxon>
        <taxon>Propionibacteriaceae</taxon>
        <taxon>Tessaracoccus</taxon>
    </lineage>
</organism>
<protein>
    <submittedName>
        <fullName evidence="1">AMP-binding protein</fullName>
    </submittedName>
</protein>
<evidence type="ECO:0000313" key="2">
    <source>
        <dbReference type="Proteomes" id="UP000317638"/>
    </source>
</evidence>
<dbReference type="GO" id="GO:0043041">
    <property type="term" value="P:amino acid activation for nonribosomal peptide biosynthetic process"/>
    <property type="evidence" value="ECO:0007669"/>
    <property type="project" value="TreeGrafter"/>
</dbReference>
<evidence type="ECO:0000313" key="1">
    <source>
        <dbReference type="EMBL" id="TRY16467.1"/>
    </source>
</evidence>
<dbReference type="GO" id="GO:0005829">
    <property type="term" value="C:cytosol"/>
    <property type="evidence" value="ECO:0007669"/>
    <property type="project" value="TreeGrafter"/>
</dbReference>
<gene>
    <name evidence="1" type="ORF">FOJ82_15955</name>
</gene>